<evidence type="ECO:0000256" key="3">
    <source>
        <dbReference type="ARBA" id="ARBA00004496"/>
    </source>
</evidence>
<dbReference type="AlphaFoldDB" id="A0A4U0WIW5"/>
<keyword evidence="13" id="KW-1185">Reference proteome</keyword>
<comment type="subunit">
    <text evidence="5">May form a complex with LTO1.</text>
</comment>
<evidence type="ECO:0000256" key="6">
    <source>
        <dbReference type="ARBA" id="ARBA00017286"/>
    </source>
</evidence>
<comment type="caution">
    <text evidence="12">The sequence shown here is derived from an EMBL/GenBank/DDBJ whole genome shotgun (WGS) entry which is preliminary data.</text>
</comment>
<feature type="domain" description="Essential protein Yae1 N-terminal" evidence="11">
    <location>
        <begin position="82"/>
        <end position="114"/>
    </location>
</feature>
<evidence type="ECO:0000256" key="10">
    <source>
        <dbReference type="SAM" id="MobiDB-lite"/>
    </source>
</evidence>
<dbReference type="InterPro" id="IPR019191">
    <property type="entry name" value="Essential_protein_Yae1_N"/>
</dbReference>
<keyword evidence="9" id="KW-0539">Nucleus</keyword>
<feature type="compositionally biased region" description="Low complexity" evidence="10">
    <location>
        <begin position="357"/>
        <end position="372"/>
    </location>
</feature>
<evidence type="ECO:0000256" key="5">
    <source>
        <dbReference type="ARBA" id="ARBA00011427"/>
    </source>
</evidence>
<comment type="subcellular location">
    <subcellularLocation>
        <location evidence="3">Cytoplasm</location>
    </subcellularLocation>
    <subcellularLocation>
        <location evidence="2">Nucleus</location>
    </subcellularLocation>
</comment>
<feature type="compositionally biased region" description="Basic and acidic residues" evidence="10">
    <location>
        <begin position="484"/>
        <end position="494"/>
    </location>
</feature>
<evidence type="ECO:0000256" key="8">
    <source>
        <dbReference type="ARBA" id="ARBA00022490"/>
    </source>
</evidence>
<keyword evidence="8" id="KW-0963">Cytoplasm</keyword>
<dbReference type="Pfam" id="PF09811">
    <property type="entry name" value="Yae1_N"/>
    <property type="match status" value="1"/>
</dbReference>
<protein>
    <recommendedName>
        <fullName evidence="7">Protein YAE1</fullName>
    </recommendedName>
    <alternativeName>
        <fullName evidence="6">Protein yae1</fullName>
    </alternativeName>
</protein>
<feature type="compositionally biased region" description="Polar residues" evidence="10">
    <location>
        <begin position="52"/>
        <end position="63"/>
    </location>
</feature>
<dbReference type="GO" id="GO:0005737">
    <property type="term" value="C:cytoplasm"/>
    <property type="evidence" value="ECO:0007669"/>
    <property type="project" value="UniProtKB-SubCell"/>
</dbReference>
<organism evidence="12 13">
    <name type="scientific">Friedmanniomyces simplex</name>
    <dbReference type="NCBI Taxonomy" id="329884"/>
    <lineage>
        <taxon>Eukaryota</taxon>
        <taxon>Fungi</taxon>
        <taxon>Dikarya</taxon>
        <taxon>Ascomycota</taxon>
        <taxon>Pezizomycotina</taxon>
        <taxon>Dothideomycetes</taxon>
        <taxon>Dothideomycetidae</taxon>
        <taxon>Mycosphaerellales</taxon>
        <taxon>Teratosphaeriaceae</taxon>
        <taxon>Friedmanniomyces</taxon>
    </lineage>
</organism>
<feature type="compositionally biased region" description="Polar residues" evidence="10">
    <location>
        <begin position="340"/>
        <end position="349"/>
    </location>
</feature>
<evidence type="ECO:0000256" key="4">
    <source>
        <dbReference type="ARBA" id="ARBA00007096"/>
    </source>
</evidence>
<gene>
    <name evidence="12" type="ORF">B0A55_10448</name>
</gene>
<proteinExistence type="inferred from homology"/>
<name>A0A4U0WIW5_9PEZI</name>
<evidence type="ECO:0000313" key="13">
    <source>
        <dbReference type="Proteomes" id="UP000309340"/>
    </source>
</evidence>
<evidence type="ECO:0000256" key="7">
    <source>
        <dbReference type="ARBA" id="ARBA00018400"/>
    </source>
</evidence>
<evidence type="ECO:0000313" key="12">
    <source>
        <dbReference type="EMBL" id="TKA62954.1"/>
    </source>
</evidence>
<dbReference type="PANTHER" id="PTHR18829:SF0">
    <property type="entry name" value="PROTEIN YAE1 HOMOLOG"/>
    <property type="match status" value="1"/>
</dbReference>
<dbReference type="EMBL" id="NAJQ01001000">
    <property type="protein sequence ID" value="TKA62954.1"/>
    <property type="molecule type" value="Genomic_DNA"/>
</dbReference>
<comment type="function">
    <text evidence="1">The complex LTO1:YAE1 may function as a target specific adapter that probably recruits apo-RPLI1 to the cytosolic iron-sulfur protein assembly (CIA) complex machinery. May be required for biogenesis of the large ribosomal subunit and initiation of translation.</text>
</comment>
<dbReference type="Proteomes" id="UP000309340">
    <property type="component" value="Unassembled WGS sequence"/>
</dbReference>
<reference evidence="12 13" key="1">
    <citation type="submission" date="2017-03" db="EMBL/GenBank/DDBJ databases">
        <title>Genomes of endolithic fungi from Antarctica.</title>
        <authorList>
            <person name="Coleine C."/>
            <person name="Masonjones S."/>
            <person name="Stajich J.E."/>
        </authorList>
    </citation>
    <scope>NUCLEOTIDE SEQUENCE [LARGE SCALE GENOMIC DNA]</scope>
    <source>
        <strain evidence="12 13">CCFEE 5184</strain>
    </source>
</reference>
<feature type="compositionally biased region" description="Acidic residues" evidence="10">
    <location>
        <begin position="318"/>
        <end position="328"/>
    </location>
</feature>
<evidence type="ECO:0000259" key="11">
    <source>
        <dbReference type="Pfam" id="PF09811"/>
    </source>
</evidence>
<evidence type="ECO:0000256" key="9">
    <source>
        <dbReference type="ARBA" id="ARBA00023242"/>
    </source>
</evidence>
<evidence type="ECO:0000256" key="2">
    <source>
        <dbReference type="ARBA" id="ARBA00004123"/>
    </source>
</evidence>
<feature type="compositionally biased region" description="Basic and acidic residues" evidence="10">
    <location>
        <begin position="1"/>
        <end position="15"/>
    </location>
</feature>
<accession>A0A4U0WIW5</accession>
<sequence>MLRDLPPFAHDDGHDFMMTSPPGDEETHETHFDPLDDVFGSAPASPVRSGDNEGTNGHRTGPSSGLDHSDITRLRNTHVTNGYREGITTSKEKYMQDGFDEGYSLGAELGLKAGWCLGALEGMWRALPLEHVGQIGDGNGGGDPKIGRVELAALVETAKLELEISQLCGKDYFGEDGLWLYDVSEKEGGEHGIAFEDVAAAHPLLRKWTDKVLGLSAQLGLQLAQSSYKRTIARLSPRQQVMGRARKGKNSMATAFAGPSGASDTQGDTSPAPKSVKIPHQLRSPSDADEGSAMAYDPDAEDSAGSNIIVASARNVSDGDEDGDDNEGSDSAGSNIVVASRTSNPTWMMSATPAPLSVSSSSGETTSSSPEVALARHRKKLGKTATKAPARPALSASTSRQARQAPLPKRTVKRIFVPDSESDSELSDRSATPPTPELPRTSKRSIEETATSASQSDSELSDRSATPATPPLPQHVGRTIRRPMIPDRKSDTELSLRSATPPRPPVVCRCTTWCTCAKHAYLDRGFAASARHLGEWTLVEMAKGDAVSAVRELLPRGRETGESRSGEFAEYRKGSQDQA</sequence>
<feature type="region of interest" description="Disordered" evidence="10">
    <location>
        <begin position="237"/>
        <end position="501"/>
    </location>
</feature>
<dbReference type="PANTHER" id="PTHR18829">
    <property type="entry name" value="PROTEIN YAE1 HOMOLOG"/>
    <property type="match status" value="1"/>
</dbReference>
<dbReference type="InterPro" id="IPR038881">
    <property type="entry name" value="Yae1-like"/>
</dbReference>
<evidence type="ECO:0000256" key="1">
    <source>
        <dbReference type="ARBA" id="ARBA00003836"/>
    </source>
</evidence>
<feature type="region of interest" description="Disordered" evidence="10">
    <location>
        <begin position="1"/>
        <end position="70"/>
    </location>
</feature>
<dbReference type="OrthoDB" id="20086at2759"/>
<comment type="similarity">
    <text evidence="4">Belongs to the YAE1 family.</text>
</comment>
<dbReference type="STRING" id="329884.A0A4U0WIW5"/>
<feature type="compositionally biased region" description="Polar residues" evidence="10">
    <location>
        <begin position="448"/>
        <end position="467"/>
    </location>
</feature>
<dbReference type="GO" id="GO:0005634">
    <property type="term" value="C:nucleus"/>
    <property type="evidence" value="ECO:0007669"/>
    <property type="project" value="UniProtKB-SubCell"/>
</dbReference>
<feature type="region of interest" description="Disordered" evidence="10">
    <location>
        <begin position="554"/>
        <end position="579"/>
    </location>
</feature>